<dbReference type="PANTHER" id="PTHR44051:SF21">
    <property type="entry name" value="GLUTATHIONE S-TRANSFERASE FAMILY PROTEIN"/>
    <property type="match status" value="1"/>
</dbReference>
<dbReference type="InterPro" id="IPR004046">
    <property type="entry name" value="GST_C"/>
</dbReference>
<keyword evidence="4" id="KW-1185">Reference proteome</keyword>
<dbReference type="SFLD" id="SFLDS00019">
    <property type="entry name" value="Glutathione_Transferase_(cytos"/>
    <property type="match status" value="1"/>
</dbReference>
<evidence type="ECO:0000313" key="4">
    <source>
        <dbReference type="Proteomes" id="UP001268683"/>
    </source>
</evidence>
<dbReference type="InterPro" id="IPR040079">
    <property type="entry name" value="Glutathione_S-Trfase"/>
</dbReference>
<dbReference type="RefSeq" id="WP_310799411.1">
    <property type="nucleotide sequence ID" value="NZ_CP123872.1"/>
</dbReference>
<dbReference type="KEGG" id="tmk:QGN29_04120"/>
<dbReference type="InterPro" id="IPR036282">
    <property type="entry name" value="Glutathione-S-Trfase_C_sf"/>
</dbReference>
<dbReference type="Pfam" id="PF00043">
    <property type="entry name" value="GST_C"/>
    <property type="match status" value="1"/>
</dbReference>
<reference evidence="3" key="1">
    <citation type="submission" date="2023-04" db="EMBL/GenBank/DDBJ databases">
        <title>Complete genome sequence of Temperatibacter marinus.</title>
        <authorList>
            <person name="Rong J.-C."/>
            <person name="Yi M.-L."/>
            <person name="Zhao Q."/>
        </authorList>
    </citation>
    <scope>NUCLEOTIDE SEQUENCE</scope>
    <source>
        <strain evidence="3">NBRC 110045</strain>
    </source>
</reference>
<evidence type="ECO:0000259" key="2">
    <source>
        <dbReference type="PROSITE" id="PS50405"/>
    </source>
</evidence>
<feature type="domain" description="GST N-terminal" evidence="1">
    <location>
        <begin position="1"/>
        <end position="81"/>
    </location>
</feature>
<dbReference type="Gene3D" id="3.40.30.10">
    <property type="entry name" value="Glutaredoxin"/>
    <property type="match status" value="1"/>
</dbReference>
<organism evidence="3 4">
    <name type="scientific">Temperatibacter marinus</name>
    <dbReference type="NCBI Taxonomy" id="1456591"/>
    <lineage>
        <taxon>Bacteria</taxon>
        <taxon>Pseudomonadati</taxon>
        <taxon>Pseudomonadota</taxon>
        <taxon>Alphaproteobacteria</taxon>
        <taxon>Kordiimonadales</taxon>
        <taxon>Temperatibacteraceae</taxon>
        <taxon>Temperatibacter</taxon>
    </lineage>
</organism>
<dbReference type="SUPFAM" id="SSF52833">
    <property type="entry name" value="Thioredoxin-like"/>
    <property type="match status" value="1"/>
</dbReference>
<name>A0AA52EI25_9PROT</name>
<dbReference type="InterPro" id="IPR036249">
    <property type="entry name" value="Thioredoxin-like_sf"/>
</dbReference>
<dbReference type="AlphaFoldDB" id="A0AA52EI25"/>
<dbReference type="SFLD" id="SFLDG01150">
    <property type="entry name" value="Main.1:_Beta-like"/>
    <property type="match status" value="1"/>
</dbReference>
<dbReference type="Gene3D" id="1.20.1050.10">
    <property type="match status" value="1"/>
</dbReference>
<dbReference type="InterPro" id="IPR004045">
    <property type="entry name" value="Glutathione_S-Trfase_N"/>
</dbReference>
<dbReference type="EMBL" id="CP123872">
    <property type="protein sequence ID" value="WND03558.1"/>
    <property type="molecule type" value="Genomic_DNA"/>
</dbReference>
<gene>
    <name evidence="3" type="ORF">QGN29_04120</name>
</gene>
<dbReference type="InterPro" id="IPR010987">
    <property type="entry name" value="Glutathione-S-Trfase_C-like"/>
</dbReference>
<dbReference type="Proteomes" id="UP001268683">
    <property type="component" value="Chromosome"/>
</dbReference>
<evidence type="ECO:0000259" key="1">
    <source>
        <dbReference type="PROSITE" id="PS50404"/>
    </source>
</evidence>
<dbReference type="SFLD" id="SFLDG00358">
    <property type="entry name" value="Main_(cytGST)"/>
    <property type="match status" value="1"/>
</dbReference>
<proteinExistence type="predicted"/>
<sequence length="221" mass="25599">MADYTLYHCKNSRSQRVLWTLEELGLDYTLHQIPFPPRLRYKDYLDINPLGTVPAFFIGDTLMTESSAIAHYLCEKHSPTTLAPTHQSSEYPAFLDWLYRSDTTYTFPIAIALRYTYMEPEGRRLQQAKDDYIQWFFSRLKHVNSRLESHNYLVGDSFTIADICVSLGLSLGEQALGLGETFKPQTKDWLSRIKDRPAYERLVEIDKNAPDFLSDINIVNS</sequence>
<dbReference type="Pfam" id="PF13409">
    <property type="entry name" value="GST_N_2"/>
    <property type="match status" value="1"/>
</dbReference>
<protein>
    <submittedName>
        <fullName evidence="3">Glutathione S-transferase family protein</fullName>
    </submittedName>
</protein>
<feature type="domain" description="GST C-terminal" evidence="2">
    <location>
        <begin position="87"/>
        <end position="212"/>
    </location>
</feature>
<dbReference type="PROSITE" id="PS50404">
    <property type="entry name" value="GST_NTER"/>
    <property type="match status" value="1"/>
</dbReference>
<evidence type="ECO:0000313" key="3">
    <source>
        <dbReference type="EMBL" id="WND03558.1"/>
    </source>
</evidence>
<dbReference type="PANTHER" id="PTHR44051">
    <property type="entry name" value="GLUTATHIONE S-TRANSFERASE-RELATED"/>
    <property type="match status" value="1"/>
</dbReference>
<dbReference type="CDD" id="cd03046">
    <property type="entry name" value="GST_N_GTT1_like"/>
    <property type="match status" value="1"/>
</dbReference>
<accession>A0AA52EI25</accession>
<dbReference type="PROSITE" id="PS50405">
    <property type="entry name" value="GST_CTER"/>
    <property type="match status" value="1"/>
</dbReference>
<dbReference type="SUPFAM" id="SSF47616">
    <property type="entry name" value="GST C-terminal domain-like"/>
    <property type="match status" value="1"/>
</dbReference>